<dbReference type="Proteomes" id="UP000066480">
    <property type="component" value="Chromosome"/>
</dbReference>
<name>A0A0K1JMZ4_9MICO</name>
<dbReference type="EMBL" id="CP011112">
    <property type="protein sequence ID" value="AKU17950.1"/>
    <property type="molecule type" value="Genomic_DNA"/>
</dbReference>
<evidence type="ECO:0000313" key="2">
    <source>
        <dbReference type="Proteomes" id="UP000066480"/>
    </source>
</evidence>
<sequence length="75" mass="8418">MKLSVSLPDPDVEFLDAFARERAETRSAALLQAVRLLRARELEGAYEEAFGEWHDSGERELWAAATEDGLDDPAR</sequence>
<evidence type="ECO:0000313" key="1">
    <source>
        <dbReference type="EMBL" id="AKU17950.1"/>
    </source>
</evidence>
<dbReference type="KEGG" id="lmoi:VV02_22270"/>
<proteinExistence type="predicted"/>
<accession>A0A0K1JMZ4</accession>
<dbReference type="STRING" id="571913.VV02_22270"/>
<protein>
    <submittedName>
        <fullName evidence="1">Antitoxin</fullName>
    </submittedName>
</protein>
<reference evidence="1 2" key="1">
    <citation type="submission" date="2015-03" db="EMBL/GenBank/DDBJ databases">
        <title>Luteipulveratus halotolerans sp. nov., a novel actinobacterium (Dermacoccaceae) from Sarawak, Malaysia.</title>
        <authorList>
            <person name="Juboi H."/>
            <person name="Basik A."/>
            <person name="Shamsul S.S."/>
            <person name="Arnold P."/>
            <person name="Schmitt E.K."/>
            <person name="Sanglier J.-J."/>
            <person name="Yeo T."/>
        </authorList>
    </citation>
    <scope>NUCLEOTIDE SEQUENCE [LARGE SCALE GENOMIC DNA]</scope>
    <source>
        <strain evidence="1 2">MN07-A0370</strain>
    </source>
</reference>
<dbReference type="RefSeq" id="WP_052595166.1">
    <property type="nucleotide sequence ID" value="NZ_CP011112.1"/>
</dbReference>
<dbReference type="AlphaFoldDB" id="A0A0K1JMZ4"/>
<organism evidence="1 2">
    <name type="scientific">Luteipulveratus mongoliensis</name>
    <dbReference type="NCBI Taxonomy" id="571913"/>
    <lineage>
        <taxon>Bacteria</taxon>
        <taxon>Bacillati</taxon>
        <taxon>Actinomycetota</taxon>
        <taxon>Actinomycetes</taxon>
        <taxon>Micrococcales</taxon>
        <taxon>Dermacoccaceae</taxon>
        <taxon>Luteipulveratus</taxon>
    </lineage>
</organism>
<gene>
    <name evidence="1" type="ORF">VV02_22270</name>
</gene>
<keyword evidence="2" id="KW-1185">Reference proteome</keyword>
<dbReference type="CDD" id="cd22231">
    <property type="entry name" value="RHH_NikR_HicB-like"/>
    <property type="match status" value="1"/>
</dbReference>